<evidence type="ECO:0000256" key="1">
    <source>
        <dbReference type="SAM" id="SignalP"/>
    </source>
</evidence>
<reference evidence="2" key="1">
    <citation type="submission" date="2022-08" db="EMBL/GenBank/DDBJ databases">
        <authorList>
            <consortium name="DOE Joint Genome Institute"/>
            <person name="Min B."/>
            <person name="Riley R."/>
            <person name="Sierra-Patev S."/>
            <person name="Naranjo-Ortiz M."/>
            <person name="Looney B."/>
            <person name="Konkel Z."/>
            <person name="Slot J.C."/>
            <person name="Sakamoto Y."/>
            <person name="Steenwyk J.L."/>
            <person name="Rokas A."/>
            <person name="Carro J."/>
            <person name="Camarero S."/>
            <person name="Ferreira P."/>
            <person name="Molpeceres G."/>
            <person name="Ruiz-Duenas F.J."/>
            <person name="Serrano A."/>
            <person name="Henrissat B."/>
            <person name="Drula E."/>
            <person name="Hughes K.W."/>
            <person name="Mata J.L."/>
            <person name="Ishikawa N.K."/>
            <person name="Vargas-Isla R."/>
            <person name="Ushijima S."/>
            <person name="Smith C.A."/>
            <person name="Ahrendt S."/>
            <person name="Andreopoulos W."/>
            <person name="He G."/>
            <person name="Labutti K."/>
            <person name="Lipzen A."/>
            <person name="Ng V."/>
            <person name="Sandor L."/>
            <person name="Barry K."/>
            <person name="Martinez A.T."/>
            <person name="Xiao Y."/>
            <person name="Gibbons J.G."/>
            <person name="Terashima K."/>
            <person name="Hibbett D.S."/>
            <person name="Grigoriev I.V."/>
        </authorList>
    </citation>
    <scope>NUCLEOTIDE SEQUENCE</scope>
    <source>
        <strain evidence="2">Sp2 HRB7682 ss15</strain>
    </source>
</reference>
<sequence>MLSMRVSLNILLLLAISLPLLSTTSSALPISGDRAIEIRAESCPEGPQRRLPMKDRVKQTLSGCFVGGKIFLGYSFVPNVNAKTLTTTTISVGEGALLTPFVDQWYDSNVCAVYAIKKKFVNAHKLFVPDINVIAGSVPQLLQKANQVLHQTSDPFTQETTILFQRMAGSPLGPMQMLIPPHYLEPPDGNGRGDLGISIKCVSATEYKGTEKLLTQTVEWDKWNILYWPEELKTSTV</sequence>
<reference evidence="2" key="2">
    <citation type="journal article" date="2023" name="Proc. Natl. Acad. Sci. U.S.A.">
        <title>A global phylogenomic analysis of the shiitake genus Lentinula.</title>
        <authorList>
            <person name="Sierra-Patev S."/>
            <person name="Min B."/>
            <person name="Naranjo-Ortiz M."/>
            <person name="Looney B."/>
            <person name="Konkel Z."/>
            <person name="Slot J.C."/>
            <person name="Sakamoto Y."/>
            <person name="Steenwyk J.L."/>
            <person name="Rokas A."/>
            <person name="Carro J."/>
            <person name="Camarero S."/>
            <person name="Ferreira P."/>
            <person name="Molpeceres G."/>
            <person name="Ruiz-Duenas F.J."/>
            <person name="Serrano A."/>
            <person name="Henrissat B."/>
            <person name="Drula E."/>
            <person name="Hughes K.W."/>
            <person name="Mata J.L."/>
            <person name="Ishikawa N.K."/>
            <person name="Vargas-Isla R."/>
            <person name="Ushijima S."/>
            <person name="Smith C.A."/>
            <person name="Donoghue J."/>
            <person name="Ahrendt S."/>
            <person name="Andreopoulos W."/>
            <person name="He G."/>
            <person name="LaButti K."/>
            <person name="Lipzen A."/>
            <person name="Ng V."/>
            <person name="Riley R."/>
            <person name="Sandor L."/>
            <person name="Barry K."/>
            <person name="Martinez A.T."/>
            <person name="Xiao Y."/>
            <person name="Gibbons J.G."/>
            <person name="Terashima K."/>
            <person name="Grigoriev I.V."/>
            <person name="Hibbett D."/>
        </authorList>
    </citation>
    <scope>NUCLEOTIDE SEQUENCE</scope>
    <source>
        <strain evidence="2">Sp2 HRB7682 ss15</strain>
    </source>
</reference>
<proteinExistence type="predicted"/>
<gene>
    <name evidence="2" type="ORF">C8J55DRAFT_530718</name>
</gene>
<dbReference type="Proteomes" id="UP001150238">
    <property type="component" value="Unassembled WGS sequence"/>
</dbReference>
<accession>A0A9W9DDJ4</accession>
<organism evidence="2 3">
    <name type="scientific">Lentinula lateritia</name>
    <dbReference type="NCBI Taxonomy" id="40482"/>
    <lineage>
        <taxon>Eukaryota</taxon>
        <taxon>Fungi</taxon>
        <taxon>Dikarya</taxon>
        <taxon>Basidiomycota</taxon>
        <taxon>Agaricomycotina</taxon>
        <taxon>Agaricomycetes</taxon>
        <taxon>Agaricomycetidae</taxon>
        <taxon>Agaricales</taxon>
        <taxon>Marasmiineae</taxon>
        <taxon>Omphalotaceae</taxon>
        <taxon>Lentinula</taxon>
    </lineage>
</organism>
<dbReference type="Pfam" id="PF19287">
    <property type="entry name" value="DUF5910"/>
    <property type="match status" value="1"/>
</dbReference>
<evidence type="ECO:0000313" key="3">
    <source>
        <dbReference type="Proteomes" id="UP001150238"/>
    </source>
</evidence>
<evidence type="ECO:0000313" key="2">
    <source>
        <dbReference type="EMBL" id="KAJ4463996.1"/>
    </source>
</evidence>
<keyword evidence="1" id="KW-0732">Signal</keyword>
<name>A0A9W9DDJ4_9AGAR</name>
<dbReference type="AlphaFoldDB" id="A0A9W9DDJ4"/>
<protein>
    <submittedName>
        <fullName evidence="2">Uncharacterized protein</fullName>
    </submittedName>
</protein>
<feature type="chain" id="PRO_5040874621" evidence="1">
    <location>
        <begin position="28"/>
        <end position="237"/>
    </location>
</feature>
<dbReference type="EMBL" id="JANVFS010000063">
    <property type="protein sequence ID" value="KAJ4463996.1"/>
    <property type="molecule type" value="Genomic_DNA"/>
</dbReference>
<comment type="caution">
    <text evidence="2">The sequence shown here is derived from an EMBL/GenBank/DDBJ whole genome shotgun (WGS) entry which is preliminary data.</text>
</comment>
<dbReference type="InterPro" id="IPR045564">
    <property type="entry name" value="DUF5910"/>
</dbReference>
<feature type="signal peptide" evidence="1">
    <location>
        <begin position="1"/>
        <end position="27"/>
    </location>
</feature>